<evidence type="ECO:0000313" key="1">
    <source>
        <dbReference type="EMBL" id="KAJ9104523.1"/>
    </source>
</evidence>
<comment type="caution">
    <text evidence="1">The sequence shown here is derived from an EMBL/GenBank/DDBJ whole genome shotgun (WGS) entry which is preliminary data.</text>
</comment>
<protein>
    <submittedName>
        <fullName evidence="1">Uncharacterized protein</fullName>
    </submittedName>
</protein>
<reference evidence="1" key="1">
    <citation type="submission" date="2023-04" db="EMBL/GenBank/DDBJ databases">
        <title>Draft Genome sequencing of Naganishia species isolated from polar environments using Oxford Nanopore Technology.</title>
        <authorList>
            <person name="Leo P."/>
            <person name="Venkateswaran K."/>
        </authorList>
    </citation>
    <scope>NUCLEOTIDE SEQUENCE</scope>
    <source>
        <strain evidence="1">MNA-CCFEE 5423</strain>
    </source>
</reference>
<name>A0ACC2VZG6_9TREE</name>
<accession>A0ACC2VZG6</accession>
<keyword evidence="2" id="KW-1185">Reference proteome</keyword>
<dbReference type="Proteomes" id="UP001227268">
    <property type="component" value="Unassembled WGS sequence"/>
</dbReference>
<organism evidence="1 2">
    <name type="scientific">Naganishia friedmannii</name>
    <dbReference type="NCBI Taxonomy" id="89922"/>
    <lineage>
        <taxon>Eukaryota</taxon>
        <taxon>Fungi</taxon>
        <taxon>Dikarya</taxon>
        <taxon>Basidiomycota</taxon>
        <taxon>Agaricomycotina</taxon>
        <taxon>Tremellomycetes</taxon>
        <taxon>Filobasidiales</taxon>
        <taxon>Filobasidiaceae</taxon>
        <taxon>Naganishia</taxon>
    </lineage>
</organism>
<sequence>MPGAPTFSSFPGRPKPAVKSDPTWEQGGLQASTSAGSSVALPAFSSFPERSVSKDQDQVDERQRQGSRHRRSRHTSPETRGGRKRHKSDRYADDQEHRPRKAHREGGQGYEEIFDKKDRSRSHKVEDDGEERSCKHRRTSAEGAADMTQKKEIKSQEPVLEQRNTDLVNDFFYVDRSGDQGNLRYGGIEASKIARYIPRGFGRVVGLPEQYKVMRTGKGKQGDPKGIVIANRAAHTGDHEPTLIESIPQQTFKIAAGNRKHEAGVITEQRDFVPLNKSTRKAATRQVEQDYRSISGFADKKGDKGREADEEGTLSTDDTDDSEDLDEQETPEQIRRRRVLDFERHLEDHPQDVDQWIAFSSMQVEDCSPGRAKGALGLMEEATNVGNQTRVKGRRGAYEVALATLERAIKVYPRNAHSPKLQSAFFALAQQVWPPNQVTGKWQDVLRMFSSSAEKVDEKELMDLWLGYISWREGRGLGSHAAGGKSSGGIDDVVEIYGQCIAIMRSSVYSSSEKRTVAEENMVYLLLRCVLLLRHAGFHERGTAICQAMLELTFHKPADLRPDATHPVNTQSEERLKESLEAFWESEVPRIGENGSRGWSQWQRDTLPEGEASTEPSNDIASSTHSDPFIRWYHDETAADRQIRPGKASALSVAEEEDADPYRVILFDDIRPFLFVIHNTEVKLQLVYAVLNYLGLPFGVPDLGTNTTFSKDPHLQWALAANPTARMSLWPAKPAARQALDWSETQESAALPAVDIMSCPVKLWLLTTDTAFEDILVWFSVNQSGIRDSVDTGMLHNIFQSLSSNVKDRSFQWLRISFEASCNKKSTAKLCKQLLSQDRSNLTLWCTYARLLRSQRKVEEARQVYRLCCSTYDPLVQSRSDIEYALSEWAELEWLAGRDEELLNVLIAVVSTDYQIPKGKPSPAMYLKAKQHYWQSPDLSSRASVVLHYLFLYFSMDFDKAFQAVQVHAASLPAGSSEQEEVLQVGAKIMYRHAQSHIVKADVQRAFLEYAITLFPSNTIFLSLYFANESGTKVYGRLQRLLYEIVLLDKDESAGSYLWSVWAEAISARRTFWEEGGRGAERVRAMYEKAISSKTSHFTDKELRDWADLMLEKGMRIRKPFEEYWQDETAQDTLWQDDGGDPMAADEAYSLLEDRKRLLPY</sequence>
<gene>
    <name evidence="1" type="ORF">QFC21_002019</name>
</gene>
<proteinExistence type="predicted"/>
<evidence type="ECO:0000313" key="2">
    <source>
        <dbReference type="Proteomes" id="UP001227268"/>
    </source>
</evidence>
<dbReference type="EMBL" id="JASBWT010000005">
    <property type="protein sequence ID" value="KAJ9104523.1"/>
    <property type="molecule type" value="Genomic_DNA"/>
</dbReference>